<evidence type="ECO:0000259" key="1">
    <source>
        <dbReference type="Pfam" id="PF13173"/>
    </source>
</evidence>
<dbReference type="PANTHER" id="PTHR33295">
    <property type="entry name" value="ATPASE"/>
    <property type="match status" value="1"/>
</dbReference>
<dbReference type="Pfam" id="PF13635">
    <property type="entry name" value="DUF4143"/>
    <property type="match status" value="1"/>
</dbReference>
<dbReference type="AlphaFoldDB" id="A0A7C3EGK4"/>
<dbReference type="InterPro" id="IPR025420">
    <property type="entry name" value="DUF4143"/>
</dbReference>
<dbReference type="GO" id="GO:0005524">
    <property type="term" value="F:ATP binding"/>
    <property type="evidence" value="ECO:0007669"/>
    <property type="project" value="UniProtKB-KW"/>
</dbReference>
<name>A0A7C3EGK4_9SPIR</name>
<dbReference type="SUPFAM" id="SSF52540">
    <property type="entry name" value="P-loop containing nucleoside triphosphate hydrolases"/>
    <property type="match status" value="1"/>
</dbReference>
<feature type="domain" description="AAA" evidence="1">
    <location>
        <begin position="49"/>
        <end position="173"/>
    </location>
</feature>
<dbReference type="Gene3D" id="3.40.50.300">
    <property type="entry name" value="P-loop containing nucleotide triphosphate hydrolases"/>
    <property type="match status" value="1"/>
</dbReference>
<gene>
    <name evidence="3" type="ORF">ENS59_08820</name>
</gene>
<sequence length="430" mass="49922">MSENYWNARWSKEQIKTMILEQFDTFWGLNRGIERIKLAEVERASRVPHAVIISGLRRVGKSTLLAQIAHRLGRDSFYYVNFEDDRFLGFQPDDANHLYQVLVETFGVRNIFVIDEIQNIPGWEYFVRRFMDMGFKFYITGSNASLLSQELGTRLTGRYVPIELFPFSFGEFLRFRKEIIPDLQRMTTIEKARLNHLLDLYLQAGGIPDALKYPELPLLRTLYDDVLYRDIATRYRLEAITAFKELAFFLMSNPASLVSFNKLKDQFRLGSVNTIKNYIDYLENSWLVFALNLYDFSVKRQQIAPKKVYCIDPGLANTVGFGFSPNSGKLLENLVFLALRRQTKELYYYVTPGGYEVDFYLPEKHQFIQVARNLANPATREREIRALQDALKGIKAESALILSDAKEDEFEISGTRVEICSVSEWLLSMP</sequence>
<keyword evidence="3" id="KW-0067">ATP-binding</keyword>
<proteinExistence type="predicted"/>
<protein>
    <submittedName>
        <fullName evidence="3">ATP-binding protein</fullName>
    </submittedName>
</protein>
<organism evidence="3">
    <name type="scientific">Gracilinema caldarium</name>
    <dbReference type="NCBI Taxonomy" id="215591"/>
    <lineage>
        <taxon>Bacteria</taxon>
        <taxon>Pseudomonadati</taxon>
        <taxon>Spirochaetota</taxon>
        <taxon>Spirochaetia</taxon>
        <taxon>Spirochaetales</taxon>
        <taxon>Breznakiellaceae</taxon>
        <taxon>Gracilinema</taxon>
    </lineage>
</organism>
<evidence type="ECO:0000259" key="2">
    <source>
        <dbReference type="Pfam" id="PF13635"/>
    </source>
</evidence>
<reference evidence="3" key="1">
    <citation type="journal article" date="2020" name="mSystems">
        <title>Genome- and Community-Level Interaction Insights into Carbon Utilization and Element Cycling Functions of Hydrothermarchaeota in Hydrothermal Sediment.</title>
        <authorList>
            <person name="Zhou Z."/>
            <person name="Liu Y."/>
            <person name="Xu W."/>
            <person name="Pan J."/>
            <person name="Luo Z.H."/>
            <person name="Li M."/>
        </authorList>
    </citation>
    <scope>NUCLEOTIDE SEQUENCE [LARGE SCALE GENOMIC DNA]</scope>
    <source>
        <strain evidence="3">SpSt-503</strain>
    </source>
</reference>
<comment type="caution">
    <text evidence="3">The sequence shown here is derived from an EMBL/GenBank/DDBJ whole genome shotgun (WGS) entry which is preliminary data.</text>
</comment>
<dbReference type="InterPro" id="IPR027417">
    <property type="entry name" value="P-loop_NTPase"/>
</dbReference>
<evidence type="ECO:0000313" key="3">
    <source>
        <dbReference type="EMBL" id="HFH29595.1"/>
    </source>
</evidence>
<accession>A0A7C3EGK4</accession>
<dbReference type="EMBL" id="DSVL01000270">
    <property type="protein sequence ID" value="HFH29595.1"/>
    <property type="molecule type" value="Genomic_DNA"/>
</dbReference>
<feature type="domain" description="DUF4143" evidence="2">
    <location>
        <begin position="229"/>
        <end position="365"/>
    </location>
</feature>
<keyword evidence="3" id="KW-0547">Nucleotide-binding</keyword>
<dbReference type="Pfam" id="PF13173">
    <property type="entry name" value="AAA_14"/>
    <property type="match status" value="1"/>
</dbReference>
<dbReference type="InterPro" id="IPR041682">
    <property type="entry name" value="AAA_14"/>
</dbReference>
<dbReference type="PANTHER" id="PTHR33295:SF8">
    <property type="entry name" value="AAA+ ATPASE DOMAIN-CONTAINING PROTEIN"/>
    <property type="match status" value="1"/>
</dbReference>